<name>A0A0F9NVA4_9ZZZZ</name>
<organism evidence="1">
    <name type="scientific">marine sediment metagenome</name>
    <dbReference type="NCBI Taxonomy" id="412755"/>
    <lineage>
        <taxon>unclassified sequences</taxon>
        <taxon>metagenomes</taxon>
        <taxon>ecological metagenomes</taxon>
    </lineage>
</organism>
<proteinExistence type="predicted"/>
<protein>
    <submittedName>
        <fullName evidence="1">Uncharacterized protein</fullName>
    </submittedName>
</protein>
<evidence type="ECO:0000313" key="1">
    <source>
        <dbReference type="EMBL" id="KKM92780.1"/>
    </source>
</evidence>
<gene>
    <name evidence="1" type="ORF">LCGC14_1214910</name>
</gene>
<dbReference type="AlphaFoldDB" id="A0A0F9NVA4"/>
<dbReference type="EMBL" id="LAZR01006350">
    <property type="protein sequence ID" value="KKM92780.1"/>
    <property type="molecule type" value="Genomic_DNA"/>
</dbReference>
<comment type="caution">
    <text evidence="1">The sequence shown here is derived from an EMBL/GenBank/DDBJ whole genome shotgun (WGS) entry which is preliminary data.</text>
</comment>
<sequence length="94" mass="10109">MANECGCRLQYDHSKPSSDAPGGRGAWRIVHCPLHARAEAMQTALIAIRDDPHCYEDADKPYIDEFIDGVRSGILSGHRCAANKAQAALDGSAS</sequence>
<accession>A0A0F9NVA4</accession>
<reference evidence="1" key="1">
    <citation type="journal article" date="2015" name="Nature">
        <title>Complex archaea that bridge the gap between prokaryotes and eukaryotes.</title>
        <authorList>
            <person name="Spang A."/>
            <person name="Saw J.H."/>
            <person name="Jorgensen S.L."/>
            <person name="Zaremba-Niedzwiedzka K."/>
            <person name="Martijn J."/>
            <person name="Lind A.E."/>
            <person name="van Eijk R."/>
            <person name="Schleper C."/>
            <person name="Guy L."/>
            <person name="Ettema T.J."/>
        </authorList>
    </citation>
    <scope>NUCLEOTIDE SEQUENCE</scope>
</reference>